<dbReference type="OrthoDB" id="6512918at2759"/>
<feature type="region of interest" description="Disordered" evidence="3">
    <location>
        <begin position="272"/>
        <end position="300"/>
    </location>
</feature>
<evidence type="ECO:0000259" key="4">
    <source>
        <dbReference type="PROSITE" id="PS50893"/>
    </source>
</evidence>
<organism evidence="5 6">
    <name type="scientific">Plasmodiophora brassicae</name>
    <name type="common">Clubroot disease agent</name>
    <dbReference type="NCBI Taxonomy" id="37360"/>
    <lineage>
        <taxon>Eukaryota</taxon>
        <taxon>Sar</taxon>
        <taxon>Rhizaria</taxon>
        <taxon>Endomyxa</taxon>
        <taxon>Phytomyxea</taxon>
        <taxon>Plasmodiophorida</taxon>
        <taxon>Plasmodiophoridae</taxon>
        <taxon>Plasmodiophora</taxon>
    </lineage>
</organism>
<accession>A0A0G4IW64</accession>
<keyword evidence="2" id="KW-0067">ATP-binding</keyword>
<protein>
    <recommendedName>
        <fullName evidence="4">ABC transporter domain-containing protein</fullName>
    </recommendedName>
</protein>
<dbReference type="OMA" id="MRTVEQW"/>
<dbReference type="Gene3D" id="3.40.50.300">
    <property type="entry name" value="P-loop containing nucleotide triphosphate hydrolases"/>
    <property type="match status" value="1"/>
</dbReference>
<evidence type="ECO:0000313" key="6">
    <source>
        <dbReference type="Proteomes" id="UP000039324"/>
    </source>
</evidence>
<evidence type="ECO:0000313" key="5">
    <source>
        <dbReference type="EMBL" id="CEO99306.1"/>
    </source>
</evidence>
<proteinExistence type="predicted"/>
<name>A0A0G4IW64_PLABS</name>
<dbReference type="SMART" id="SM00382">
    <property type="entry name" value="AAA"/>
    <property type="match status" value="1"/>
</dbReference>
<feature type="domain" description="ABC transporter" evidence="4">
    <location>
        <begin position="23"/>
        <end position="262"/>
    </location>
</feature>
<evidence type="ECO:0000256" key="1">
    <source>
        <dbReference type="ARBA" id="ARBA00022741"/>
    </source>
</evidence>
<dbReference type="Proteomes" id="UP000039324">
    <property type="component" value="Unassembled WGS sequence"/>
</dbReference>
<dbReference type="GO" id="GO:0005524">
    <property type="term" value="F:ATP binding"/>
    <property type="evidence" value="ECO:0007669"/>
    <property type="project" value="UniProtKB-KW"/>
</dbReference>
<dbReference type="PROSITE" id="PS50893">
    <property type="entry name" value="ABC_TRANSPORTER_2"/>
    <property type="match status" value="1"/>
</dbReference>
<keyword evidence="1" id="KW-0547">Nucleotide-binding</keyword>
<dbReference type="InterPro" id="IPR027417">
    <property type="entry name" value="P-loop_NTPase"/>
</dbReference>
<dbReference type="EMBL" id="CDSF01000090">
    <property type="protein sequence ID" value="CEO99306.1"/>
    <property type="molecule type" value="Genomic_DNA"/>
</dbReference>
<dbReference type="SUPFAM" id="SSF52540">
    <property type="entry name" value="P-loop containing nucleoside triphosphate hydrolases"/>
    <property type="match status" value="1"/>
</dbReference>
<dbReference type="PANTHER" id="PTHR43158">
    <property type="entry name" value="SKFA PEPTIDE EXPORT ATP-BINDING PROTEIN SKFE"/>
    <property type="match status" value="1"/>
</dbReference>
<dbReference type="STRING" id="37360.A0A0G4IW64"/>
<dbReference type="GO" id="GO:0016887">
    <property type="term" value="F:ATP hydrolysis activity"/>
    <property type="evidence" value="ECO:0007669"/>
    <property type="project" value="InterPro"/>
</dbReference>
<gene>
    <name evidence="5" type="ORF">PBRA_001212</name>
</gene>
<keyword evidence="6" id="KW-1185">Reference proteome</keyword>
<dbReference type="Pfam" id="PF00005">
    <property type="entry name" value="ABC_tran"/>
    <property type="match status" value="1"/>
</dbReference>
<evidence type="ECO:0000256" key="2">
    <source>
        <dbReference type="ARBA" id="ARBA00022840"/>
    </source>
</evidence>
<dbReference type="AlphaFoldDB" id="A0A0G4IW64"/>
<sequence>LPRTVVARWLPPGMDVCGEPPAIVVRDLSFQHVWAKDRTLKGVSFKVETGSRVLLCGRNGAGKSTLLQIIAGSRMISPPDAVRVLGYDSFDASLGDTRRVYVSNFWGQHTVAFSGRDINPTSDLTVAEMTVKQRSAYPDRAAHLQRVLGVDLDWSVPMLSDGQRRRAHLFIKLIPPWDVLLLDEVTASLDLVYRTDFLEYIKGESTGERKATVIYATHILEESLDSWATDILYLNADGTIGWNGSVAGFIGNATSLRSAVLQRMRDDVPPAAESAMGHAVHEQESDRYGYHPGRSAKFAN</sequence>
<dbReference type="InterPro" id="IPR003593">
    <property type="entry name" value="AAA+_ATPase"/>
</dbReference>
<dbReference type="PANTHER" id="PTHR43158:SF2">
    <property type="entry name" value="SKFA PEPTIDE EXPORT ATP-BINDING PROTEIN SKFE"/>
    <property type="match status" value="1"/>
</dbReference>
<dbReference type="InterPro" id="IPR003439">
    <property type="entry name" value="ABC_transporter-like_ATP-bd"/>
</dbReference>
<feature type="compositionally biased region" description="Basic and acidic residues" evidence="3">
    <location>
        <begin position="279"/>
        <end position="289"/>
    </location>
</feature>
<evidence type="ECO:0000256" key="3">
    <source>
        <dbReference type="SAM" id="MobiDB-lite"/>
    </source>
</evidence>
<feature type="non-terminal residue" evidence="5">
    <location>
        <position position="1"/>
    </location>
</feature>
<reference evidence="5 6" key="1">
    <citation type="submission" date="2015-02" db="EMBL/GenBank/DDBJ databases">
        <authorList>
            <person name="Chooi Y.-H."/>
        </authorList>
    </citation>
    <scope>NUCLEOTIDE SEQUENCE [LARGE SCALE GENOMIC DNA]</scope>
    <source>
        <strain evidence="5">E3</strain>
    </source>
</reference>